<dbReference type="EMBL" id="JBHTBE010000001">
    <property type="protein sequence ID" value="MFC7267338.1"/>
    <property type="molecule type" value="Genomic_DNA"/>
</dbReference>
<organism evidence="1 2">
    <name type="scientific">Microbacterium fluvii</name>
    <dbReference type="NCBI Taxonomy" id="415215"/>
    <lineage>
        <taxon>Bacteria</taxon>
        <taxon>Bacillati</taxon>
        <taxon>Actinomycetota</taxon>
        <taxon>Actinomycetes</taxon>
        <taxon>Micrococcales</taxon>
        <taxon>Microbacteriaceae</taxon>
        <taxon>Microbacterium</taxon>
    </lineage>
</organism>
<comment type="caution">
    <text evidence="1">The sequence shown here is derived from an EMBL/GenBank/DDBJ whole genome shotgun (WGS) entry which is preliminary data.</text>
</comment>
<gene>
    <name evidence="1" type="ORF">ACFQRL_00045</name>
</gene>
<reference evidence="2" key="1">
    <citation type="journal article" date="2019" name="Int. J. Syst. Evol. Microbiol.">
        <title>The Global Catalogue of Microorganisms (GCM) 10K type strain sequencing project: providing services to taxonomists for standard genome sequencing and annotation.</title>
        <authorList>
            <consortium name="The Broad Institute Genomics Platform"/>
            <consortium name="The Broad Institute Genome Sequencing Center for Infectious Disease"/>
            <person name="Wu L."/>
            <person name="Ma J."/>
        </authorList>
    </citation>
    <scope>NUCLEOTIDE SEQUENCE [LARGE SCALE GENOMIC DNA]</scope>
    <source>
        <strain evidence="2">CGMCC 1.15772</strain>
    </source>
</reference>
<dbReference type="RefSeq" id="WP_262872293.1">
    <property type="nucleotide sequence ID" value="NZ_BAABKW010000008.1"/>
</dbReference>
<proteinExistence type="predicted"/>
<accession>A0ABW2H8C9</accession>
<name>A0ABW2H8C9_9MICO</name>
<evidence type="ECO:0000313" key="1">
    <source>
        <dbReference type="EMBL" id="MFC7267338.1"/>
    </source>
</evidence>
<protein>
    <submittedName>
        <fullName evidence="1">Uncharacterized protein</fullName>
    </submittedName>
</protein>
<sequence length="130" mass="14294">MLWEAIFGVAAEGAIQGAAEGIRDASNTRRHRLRSALRVTAGDLPGFYKQDWRYGDIEVSVGQLRIDELRLGVSELSADPVRRTRLFESAPLAGDIYTLRSGSATLEWLLGPGADEHARTWLNGDPNTQT</sequence>
<dbReference type="Proteomes" id="UP001596507">
    <property type="component" value="Unassembled WGS sequence"/>
</dbReference>
<evidence type="ECO:0000313" key="2">
    <source>
        <dbReference type="Proteomes" id="UP001596507"/>
    </source>
</evidence>
<keyword evidence="2" id="KW-1185">Reference proteome</keyword>